<dbReference type="AlphaFoldDB" id="A0A0A0LBC0"/>
<name>A0A0A0LBC0_CUCSA</name>
<sequence>MGQTNVEMRVNNHIRNQESGQNQYDYVMIIGINEVQNKHNQFHSRQQFSKQESREEIALIWRNHTNYLATDGNEMGKRFEKDTKLNWLIDERKHENQLQTMLIEKLHQLKHLKRSLVGLAAG</sequence>
<protein>
    <submittedName>
        <fullName evidence="1">Uncharacterized protein</fullName>
    </submittedName>
</protein>
<accession>A0A0A0LBC0</accession>
<dbReference type="Proteomes" id="UP000029981">
    <property type="component" value="Chromosome 3"/>
</dbReference>
<evidence type="ECO:0000313" key="2">
    <source>
        <dbReference type="Proteomes" id="UP000029981"/>
    </source>
</evidence>
<evidence type="ECO:0000313" key="1">
    <source>
        <dbReference type="EMBL" id="KGN59093.1"/>
    </source>
</evidence>
<reference evidence="1 2" key="2">
    <citation type="journal article" date="2009" name="PLoS ONE">
        <title>An integrated genetic and cytogenetic map of the cucumber genome.</title>
        <authorList>
            <person name="Ren Y."/>
            <person name="Zhang Z."/>
            <person name="Liu J."/>
            <person name="Staub J.E."/>
            <person name="Han Y."/>
            <person name="Cheng Z."/>
            <person name="Li X."/>
            <person name="Lu J."/>
            <person name="Miao H."/>
            <person name="Kang H."/>
            <person name="Xie B."/>
            <person name="Gu X."/>
            <person name="Wang X."/>
            <person name="Du Y."/>
            <person name="Jin W."/>
            <person name="Huang S."/>
        </authorList>
    </citation>
    <scope>NUCLEOTIDE SEQUENCE [LARGE SCALE GENOMIC DNA]</scope>
    <source>
        <strain evidence="2">cv. 9930</strain>
    </source>
</reference>
<keyword evidence="2" id="KW-1185">Reference proteome</keyword>
<proteinExistence type="predicted"/>
<dbReference type="EMBL" id="CM002924">
    <property type="protein sequence ID" value="KGN59093.1"/>
    <property type="molecule type" value="Genomic_DNA"/>
</dbReference>
<gene>
    <name evidence="1" type="ORF">Csa_3G769100</name>
</gene>
<reference evidence="1 2" key="4">
    <citation type="journal article" date="2011" name="BMC Genomics">
        <title>RNA-Seq improves annotation of protein-coding genes in the cucumber genome.</title>
        <authorList>
            <person name="Li Z."/>
            <person name="Zhang Z."/>
            <person name="Yan P."/>
            <person name="Huang S."/>
            <person name="Fei Z."/>
            <person name="Lin K."/>
        </authorList>
    </citation>
    <scope>NUCLEOTIDE SEQUENCE [LARGE SCALE GENOMIC DNA]</scope>
    <source>
        <strain evidence="2">cv. 9930</strain>
    </source>
</reference>
<dbReference type="Gramene" id="KGN59093">
    <property type="protein sequence ID" value="KGN59093"/>
    <property type="gene ID" value="Csa_3G769100"/>
</dbReference>
<reference evidence="1 2" key="3">
    <citation type="journal article" date="2010" name="BMC Genomics">
        <title>Transcriptome sequencing and comparative analysis of cucumber flowers with different sex types.</title>
        <authorList>
            <person name="Guo S."/>
            <person name="Zheng Y."/>
            <person name="Joung J.G."/>
            <person name="Liu S."/>
            <person name="Zhang Z."/>
            <person name="Crasta O.R."/>
            <person name="Sobral B.W."/>
            <person name="Xu Y."/>
            <person name="Huang S."/>
            <person name="Fei Z."/>
        </authorList>
    </citation>
    <scope>NUCLEOTIDE SEQUENCE [LARGE SCALE GENOMIC DNA]</scope>
    <source>
        <strain evidence="2">cv. 9930</strain>
    </source>
</reference>
<organism evidence="1 2">
    <name type="scientific">Cucumis sativus</name>
    <name type="common">Cucumber</name>
    <dbReference type="NCBI Taxonomy" id="3659"/>
    <lineage>
        <taxon>Eukaryota</taxon>
        <taxon>Viridiplantae</taxon>
        <taxon>Streptophyta</taxon>
        <taxon>Embryophyta</taxon>
        <taxon>Tracheophyta</taxon>
        <taxon>Spermatophyta</taxon>
        <taxon>Magnoliopsida</taxon>
        <taxon>eudicotyledons</taxon>
        <taxon>Gunneridae</taxon>
        <taxon>Pentapetalae</taxon>
        <taxon>rosids</taxon>
        <taxon>fabids</taxon>
        <taxon>Cucurbitales</taxon>
        <taxon>Cucurbitaceae</taxon>
        <taxon>Benincaseae</taxon>
        <taxon>Cucumis</taxon>
    </lineage>
</organism>
<reference evidence="1 2" key="1">
    <citation type="journal article" date="2009" name="Nat. Genet.">
        <title>The genome of the cucumber, Cucumis sativus L.</title>
        <authorList>
            <person name="Huang S."/>
            <person name="Li R."/>
            <person name="Zhang Z."/>
            <person name="Li L."/>
            <person name="Gu X."/>
            <person name="Fan W."/>
            <person name="Lucas W.J."/>
            <person name="Wang X."/>
            <person name="Xie B."/>
            <person name="Ni P."/>
            <person name="Ren Y."/>
            <person name="Zhu H."/>
            <person name="Li J."/>
            <person name="Lin K."/>
            <person name="Jin W."/>
            <person name="Fei Z."/>
            <person name="Li G."/>
            <person name="Staub J."/>
            <person name="Kilian A."/>
            <person name="van der Vossen E.A."/>
            <person name="Wu Y."/>
            <person name="Guo J."/>
            <person name="He J."/>
            <person name="Jia Z."/>
            <person name="Ren Y."/>
            <person name="Tian G."/>
            <person name="Lu Y."/>
            <person name="Ruan J."/>
            <person name="Qian W."/>
            <person name="Wang M."/>
            <person name="Huang Q."/>
            <person name="Li B."/>
            <person name="Xuan Z."/>
            <person name="Cao J."/>
            <person name="Asan"/>
            <person name="Wu Z."/>
            <person name="Zhang J."/>
            <person name="Cai Q."/>
            <person name="Bai Y."/>
            <person name="Zhao B."/>
            <person name="Han Y."/>
            <person name="Li Y."/>
            <person name="Li X."/>
            <person name="Wang S."/>
            <person name="Shi Q."/>
            <person name="Liu S."/>
            <person name="Cho W.K."/>
            <person name="Kim J.Y."/>
            <person name="Xu Y."/>
            <person name="Heller-Uszynska K."/>
            <person name="Miao H."/>
            <person name="Cheng Z."/>
            <person name="Zhang S."/>
            <person name="Wu J."/>
            <person name="Yang Y."/>
            <person name="Kang H."/>
            <person name="Li M."/>
            <person name="Liang H."/>
            <person name="Ren X."/>
            <person name="Shi Z."/>
            <person name="Wen M."/>
            <person name="Jian M."/>
            <person name="Yang H."/>
            <person name="Zhang G."/>
            <person name="Yang Z."/>
            <person name="Chen R."/>
            <person name="Liu S."/>
            <person name="Li J."/>
            <person name="Ma L."/>
            <person name="Liu H."/>
            <person name="Zhou Y."/>
            <person name="Zhao J."/>
            <person name="Fang X."/>
            <person name="Li G."/>
            <person name="Fang L."/>
            <person name="Li Y."/>
            <person name="Liu D."/>
            <person name="Zheng H."/>
            <person name="Zhang Y."/>
            <person name="Qin N."/>
            <person name="Li Z."/>
            <person name="Yang G."/>
            <person name="Yang S."/>
            <person name="Bolund L."/>
            <person name="Kristiansen K."/>
            <person name="Zheng H."/>
            <person name="Li S."/>
            <person name="Zhang X."/>
            <person name="Yang H."/>
            <person name="Wang J."/>
            <person name="Sun R."/>
            <person name="Zhang B."/>
            <person name="Jiang S."/>
            <person name="Wang J."/>
            <person name="Du Y."/>
            <person name="Li S."/>
        </authorList>
    </citation>
    <scope>NUCLEOTIDE SEQUENCE [LARGE SCALE GENOMIC DNA]</scope>
    <source>
        <strain evidence="2">cv. 9930</strain>
    </source>
</reference>